<evidence type="ECO:0000256" key="1">
    <source>
        <dbReference type="SAM" id="Phobius"/>
    </source>
</evidence>
<protein>
    <submittedName>
        <fullName evidence="2">Killer toxin subunits alpha beta</fullName>
    </submittedName>
</protein>
<reference evidence="2 3" key="1">
    <citation type="submission" date="2020-05" db="EMBL/GenBank/DDBJ databases">
        <title>Identification and distribution of gene clusters putatively required for synthesis of sphingolipid metabolism inhibitors in phylogenetically diverse species of the filamentous fungus Fusarium.</title>
        <authorList>
            <person name="Kim H.-S."/>
            <person name="Busman M."/>
            <person name="Brown D.W."/>
            <person name="Divon H."/>
            <person name="Uhlig S."/>
            <person name="Proctor R.H."/>
        </authorList>
    </citation>
    <scope>NUCLEOTIDE SEQUENCE [LARGE SCALE GENOMIC DNA]</scope>
    <source>
        <strain evidence="2 3">NRRL 26131</strain>
    </source>
</reference>
<proteinExistence type="predicted"/>
<evidence type="ECO:0000313" key="2">
    <source>
        <dbReference type="EMBL" id="KAF5700609.1"/>
    </source>
</evidence>
<feature type="transmembrane region" description="Helical" evidence="1">
    <location>
        <begin position="93"/>
        <end position="122"/>
    </location>
</feature>
<dbReference type="EMBL" id="JAAQPF010000518">
    <property type="protein sequence ID" value="KAF5700609.1"/>
    <property type="molecule type" value="Genomic_DNA"/>
</dbReference>
<keyword evidence="3" id="KW-1185">Reference proteome</keyword>
<evidence type="ECO:0000313" key="3">
    <source>
        <dbReference type="Proteomes" id="UP000532311"/>
    </source>
</evidence>
<keyword evidence="1" id="KW-0812">Transmembrane</keyword>
<dbReference type="AlphaFoldDB" id="A0A8H5XVJ4"/>
<name>A0A8H5XVJ4_9HYPO</name>
<dbReference type="Proteomes" id="UP000532311">
    <property type="component" value="Unassembled WGS sequence"/>
</dbReference>
<comment type="caution">
    <text evidence="2">The sequence shown here is derived from an EMBL/GenBank/DDBJ whole genome shotgun (WGS) entry which is preliminary data.</text>
</comment>
<accession>A0A8H5XVJ4</accession>
<keyword evidence="1" id="KW-1133">Transmembrane helix</keyword>
<organism evidence="2 3">
    <name type="scientific">Fusarium globosum</name>
    <dbReference type="NCBI Taxonomy" id="78864"/>
    <lineage>
        <taxon>Eukaryota</taxon>
        <taxon>Fungi</taxon>
        <taxon>Dikarya</taxon>
        <taxon>Ascomycota</taxon>
        <taxon>Pezizomycotina</taxon>
        <taxon>Sordariomycetes</taxon>
        <taxon>Hypocreomycetidae</taxon>
        <taxon>Hypocreales</taxon>
        <taxon>Nectriaceae</taxon>
        <taxon>Fusarium</taxon>
        <taxon>Fusarium fujikuroi species complex</taxon>
    </lineage>
</organism>
<keyword evidence="1" id="KW-0472">Membrane</keyword>
<gene>
    <name evidence="2" type="ORF">FGLOB1_10670</name>
</gene>
<sequence length="213" mass="22813">MHKNYPRRIQDTGKIEVPKPKSIIYEAVPKTDELAELLSKSYIDAANEDLGASSEDAVTAFSIPVFMLEDAIESIKKVKEIGEKQKEIKTRELVLSILSIVFAVIPFAGSAASALGGAAMIARAALIIGEAGSAALSIVDIVEDLASAPFAILGMLIGSKDVKVKGPRKAFKDAADARRALKGNKLEAFSPEFRRKDEILQGLLKKSDSCSVP</sequence>